<organism evidence="1 2">
    <name type="scientific">'Chrysanthemum coronarium' phytoplasma</name>
    <dbReference type="NCBI Taxonomy" id="1520703"/>
    <lineage>
        <taxon>Bacteria</taxon>
        <taxon>Bacillati</taxon>
        <taxon>Mycoplasmatota</taxon>
        <taxon>Mollicutes</taxon>
        <taxon>Acholeplasmatales</taxon>
        <taxon>Acholeplasmataceae</taxon>
        <taxon>Candidatus Phytoplasma</taxon>
        <taxon>16SrI (Aster yellows group)</taxon>
    </lineage>
</organism>
<accession>A0ABQ0J1Z4</accession>
<keyword evidence="2" id="KW-1185">Reference proteome</keyword>
<evidence type="ECO:0000313" key="2">
    <source>
        <dbReference type="Proteomes" id="UP000028900"/>
    </source>
</evidence>
<dbReference type="EMBL" id="BBIY01000007">
    <property type="protein sequence ID" value="GAK73636.1"/>
    <property type="molecule type" value="Genomic_DNA"/>
</dbReference>
<protein>
    <submittedName>
        <fullName evidence="1">Uncharacterized protein</fullName>
    </submittedName>
</protein>
<reference evidence="2" key="1">
    <citation type="journal article" date="2014" name="Genome Announc.">
        <title>Draft Genome Sequence of ''Candidatus Phytoplasma asteris'' Strain OY-V, an Unculturable Plant-Pathogenic Bacterium.</title>
        <authorList>
            <person name="Kakizawa S."/>
            <person name="Makino A."/>
            <person name="Ishii Y."/>
            <person name="Tamaki H."/>
            <person name="Kamagata Y."/>
        </authorList>
    </citation>
    <scope>NUCLEOTIDE SEQUENCE [LARGE SCALE GENOMIC DNA]</scope>
    <source>
        <strain evidence="2">OY-V</strain>
    </source>
</reference>
<reference evidence="1 2" key="2">
    <citation type="journal article" date="2014" name="Genome Announc.">
        <title>Draft Genome Sequence of 'Candidatus Phytoplasma asteris' Strain OY-V, an Unculturable Plant-Pathogenic Bacterium.</title>
        <authorList>
            <person name="Kakizawa S."/>
            <person name="Makino A."/>
            <person name="Ishii Y."/>
            <person name="Tamaki H."/>
            <person name="Kamagata Y."/>
        </authorList>
    </citation>
    <scope>NUCLEOTIDE SEQUENCE [LARGE SCALE GENOMIC DNA]</scope>
    <source>
        <strain evidence="1 2">OY-V</strain>
    </source>
</reference>
<gene>
    <name evidence="1" type="ORF">OYV_01150</name>
</gene>
<name>A0ABQ0J1Z4_9MOLU</name>
<dbReference type="RefSeq" id="WP_011160410.1">
    <property type="nucleotide sequence ID" value="NZ_BBIY01000007.1"/>
</dbReference>
<comment type="caution">
    <text evidence="1">The sequence shown here is derived from an EMBL/GenBank/DDBJ whole genome shotgun (WGS) entry which is preliminary data.</text>
</comment>
<dbReference type="Proteomes" id="UP000028900">
    <property type="component" value="Unassembled WGS sequence"/>
</dbReference>
<sequence length="117" mass="13520">MRTKDVGIVDASKLQFNTSLQSLFSLGNTEDTEETENTKEKTEKYIEFRTNLYKDFPNIQNTQFLTEQKNIFLQLLFPLDKMAQEFLQNIASDNNSNNNDFVKAKDALIICGKKIKT</sequence>
<evidence type="ECO:0000313" key="1">
    <source>
        <dbReference type="EMBL" id="GAK73636.1"/>
    </source>
</evidence>
<proteinExistence type="predicted"/>